<dbReference type="EMBL" id="NFZT01000001">
    <property type="protein sequence ID" value="OWV32123.1"/>
    <property type="molecule type" value="Genomic_DNA"/>
</dbReference>
<proteinExistence type="predicted"/>
<keyword evidence="3" id="KW-1185">Reference proteome</keyword>
<evidence type="ECO:0000313" key="2">
    <source>
        <dbReference type="EMBL" id="OWV32123.1"/>
    </source>
</evidence>
<keyword evidence="1" id="KW-1133">Transmembrane helix</keyword>
<gene>
    <name evidence="2" type="ORF">B5C34_00765</name>
</gene>
<comment type="caution">
    <text evidence="2">The sequence shown here is derived from an EMBL/GenBank/DDBJ whole genome shotgun (WGS) entry which is preliminary data.</text>
</comment>
<feature type="transmembrane region" description="Helical" evidence="1">
    <location>
        <begin position="32"/>
        <end position="54"/>
    </location>
</feature>
<accession>A0A219B1X1</accession>
<dbReference type="AlphaFoldDB" id="A0A219B1X1"/>
<evidence type="ECO:0000256" key="1">
    <source>
        <dbReference type="SAM" id="Phobius"/>
    </source>
</evidence>
<organism evidence="2 3">
    <name type="scientific">Pacificimonas flava</name>
    <dbReference type="NCBI Taxonomy" id="1234595"/>
    <lineage>
        <taxon>Bacteria</taxon>
        <taxon>Pseudomonadati</taxon>
        <taxon>Pseudomonadota</taxon>
        <taxon>Alphaproteobacteria</taxon>
        <taxon>Sphingomonadales</taxon>
        <taxon>Sphingosinicellaceae</taxon>
        <taxon>Pacificimonas</taxon>
    </lineage>
</organism>
<name>A0A219B1X1_9SPHN</name>
<keyword evidence="1" id="KW-0812">Transmembrane</keyword>
<evidence type="ECO:0008006" key="4">
    <source>
        <dbReference type="Google" id="ProtNLM"/>
    </source>
</evidence>
<dbReference type="Proteomes" id="UP000198462">
    <property type="component" value="Unassembled WGS sequence"/>
</dbReference>
<evidence type="ECO:0000313" key="3">
    <source>
        <dbReference type="Proteomes" id="UP000198462"/>
    </source>
</evidence>
<dbReference type="RefSeq" id="WP_088710921.1">
    <property type="nucleotide sequence ID" value="NZ_NFZT01000001.1"/>
</dbReference>
<keyword evidence="1" id="KW-0472">Membrane</keyword>
<reference evidence="3" key="1">
    <citation type="submission" date="2017-05" db="EMBL/GenBank/DDBJ databases">
        <authorList>
            <person name="Lin X."/>
        </authorList>
    </citation>
    <scope>NUCLEOTIDE SEQUENCE [LARGE SCALE GENOMIC DNA]</scope>
    <source>
        <strain evidence="3">JLT2012</strain>
    </source>
</reference>
<protein>
    <recommendedName>
        <fullName evidence="4">DUF2333 domain-containing protein</fullName>
    </recommendedName>
</protein>
<sequence length="313" mass="33254">MPLSTLSSLRQRLSGAQADGRPAKTWLGAPRWATALVAIAVLAILYWGVAALIIDDRNADMTLRPAPAALPPGGSVTAAYAATILEREIDRGGWTPNDSFLSPTAGLGRMPAFQRGTVAMVETAVGALSERENEQRLARAAESLSIDPARGVFHGRFPFIGASAGSYYHDAAEDLIAYNTALATGEIVRPDDAETALALVSAVRRSLEAGREGLDAPIRGEDGADEASISYEFIRGQAYAAGLLLRGVRSDFAPNLRERQLISAIVEAIESLDQIATERAAFVGRDDLTAQGYFLSRSIETLGRIETGLARAS</sequence>
<dbReference type="OrthoDB" id="7594726at2"/>